<keyword evidence="2 7" id="KW-0349">Heme</keyword>
<dbReference type="Proteomes" id="UP000031501">
    <property type="component" value="Chromosome"/>
</dbReference>
<dbReference type="FunFam" id="1.10.630.10:FF:000018">
    <property type="entry name" value="Cytochrome P450 monooxygenase"/>
    <property type="match status" value="1"/>
</dbReference>
<dbReference type="GO" id="GO:0005506">
    <property type="term" value="F:iron ion binding"/>
    <property type="evidence" value="ECO:0007669"/>
    <property type="project" value="InterPro"/>
</dbReference>
<evidence type="ECO:0000256" key="4">
    <source>
        <dbReference type="ARBA" id="ARBA00023002"/>
    </source>
</evidence>
<keyword evidence="6 7" id="KW-0503">Monooxygenase</keyword>
<dbReference type="STRING" id="1355015.LK06_026185"/>
<evidence type="ECO:0000256" key="3">
    <source>
        <dbReference type="ARBA" id="ARBA00022723"/>
    </source>
</evidence>
<gene>
    <name evidence="8" type="ORF">LK07_27340</name>
</gene>
<dbReference type="OrthoDB" id="3213397at2"/>
<dbReference type="GO" id="GO:0016705">
    <property type="term" value="F:oxidoreductase activity, acting on paired donors, with incorporation or reduction of molecular oxygen"/>
    <property type="evidence" value="ECO:0007669"/>
    <property type="project" value="InterPro"/>
</dbReference>
<comment type="similarity">
    <text evidence="1 7">Belongs to the cytochrome P450 family.</text>
</comment>
<evidence type="ECO:0000256" key="5">
    <source>
        <dbReference type="ARBA" id="ARBA00023004"/>
    </source>
</evidence>
<dbReference type="PRINTS" id="PR00359">
    <property type="entry name" value="BP450"/>
</dbReference>
<dbReference type="Gene3D" id="1.10.630.10">
    <property type="entry name" value="Cytochrome P450"/>
    <property type="match status" value="1"/>
</dbReference>
<evidence type="ECO:0000256" key="1">
    <source>
        <dbReference type="ARBA" id="ARBA00010617"/>
    </source>
</evidence>
<dbReference type="GO" id="GO:0020037">
    <property type="term" value="F:heme binding"/>
    <property type="evidence" value="ECO:0007669"/>
    <property type="project" value="InterPro"/>
</dbReference>
<dbReference type="SUPFAM" id="SSF48264">
    <property type="entry name" value="Cytochrome P450"/>
    <property type="match status" value="1"/>
</dbReference>
<dbReference type="Pfam" id="PF00067">
    <property type="entry name" value="p450"/>
    <property type="match status" value="2"/>
</dbReference>
<evidence type="ECO:0000256" key="2">
    <source>
        <dbReference type="ARBA" id="ARBA00022617"/>
    </source>
</evidence>
<evidence type="ECO:0000256" key="6">
    <source>
        <dbReference type="ARBA" id="ARBA00023033"/>
    </source>
</evidence>
<protein>
    <submittedName>
        <fullName evidence="8">Cytochrome P450</fullName>
    </submittedName>
</protein>
<dbReference type="GO" id="GO:0004497">
    <property type="term" value="F:monooxygenase activity"/>
    <property type="evidence" value="ECO:0007669"/>
    <property type="project" value="UniProtKB-KW"/>
</dbReference>
<proteinExistence type="inferred from homology"/>
<dbReference type="InterPro" id="IPR002397">
    <property type="entry name" value="Cyt_P450_B"/>
</dbReference>
<dbReference type="EMBL" id="CP022433">
    <property type="protein sequence ID" value="ASN27120.1"/>
    <property type="molecule type" value="Genomic_DNA"/>
</dbReference>
<evidence type="ECO:0000313" key="8">
    <source>
        <dbReference type="EMBL" id="ASN27120.1"/>
    </source>
</evidence>
<keyword evidence="9" id="KW-1185">Reference proteome</keyword>
<evidence type="ECO:0000256" key="7">
    <source>
        <dbReference type="RuleBase" id="RU000461"/>
    </source>
</evidence>
<accession>A0A221P4J6</accession>
<sequence>MVDRETSPPTTSVAENGQPYAFDPFAAGVSDDPYPHYAKLRATHPVYLHPAGFWIVSRHADVVDLLRAGHSVEDDNVTKSRIHALSMMDQDPPDHTRLRRLLTKVFTERAINRLAPLITGLVDQALDRVERRAAEHGQADLVSELAYPLPLLVICDMLGMEADYHWLRERAEVLAHSLEPVAEPTPELIKAIETAETELVDRVAAVIEDKRRAPAREEPDLLTQLIRAEDGGDVLSDEELIAQVVLLYLAGYATTMNLLANGVVALLRHPAQLRLLRERPDLDANAADELLRYDTSVQYSRRITLSPHEASGTVIPAGATVLAGLASANRDEEVFGPSAAELRLDRPNARRHVSFGGGPHHCLGAALARLEARIAIGRLVRRFDRLALADEIVWQRLMITRGPVSVPVTV</sequence>
<dbReference type="CDD" id="cd20625">
    <property type="entry name" value="CYP164-like"/>
    <property type="match status" value="1"/>
</dbReference>
<organism evidence="8 9">
    <name type="scientific">Streptomyces pluripotens</name>
    <dbReference type="NCBI Taxonomy" id="1355015"/>
    <lineage>
        <taxon>Bacteria</taxon>
        <taxon>Bacillati</taxon>
        <taxon>Actinomycetota</taxon>
        <taxon>Actinomycetes</taxon>
        <taxon>Kitasatosporales</taxon>
        <taxon>Streptomycetaceae</taxon>
        <taxon>Streptomyces</taxon>
    </lineage>
</organism>
<evidence type="ECO:0000313" key="9">
    <source>
        <dbReference type="Proteomes" id="UP000031501"/>
    </source>
</evidence>
<dbReference type="InterPro" id="IPR036396">
    <property type="entry name" value="Cyt_P450_sf"/>
</dbReference>
<dbReference type="AlphaFoldDB" id="A0A221P4J6"/>
<dbReference type="KEGG" id="splu:LK06_026185"/>
<dbReference type="PANTHER" id="PTHR46696:SF1">
    <property type="entry name" value="CYTOCHROME P450 YJIB-RELATED"/>
    <property type="match status" value="1"/>
</dbReference>
<keyword evidence="3 7" id="KW-0479">Metal-binding</keyword>
<dbReference type="PROSITE" id="PS00086">
    <property type="entry name" value="CYTOCHROME_P450"/>
    <property type="match status" value="1"/>
</dbReference>
<keyword evidence="5 7" id="KW-0408">Iron</keyword>
<name>A0A221P4J6_9ACTN</name>
<dbReference type="InterPro" id="IPR017972">
    <property type="entry name" value="Cyt_P450_CS"/>
</dbReference>
<dbReference type="PANTHER" id="PTHR46696">
    <property type="entry name" value="P450, PUTATIVE (EUROFUNG)-RELATED"/>
    <property type="match status" value="1"/>
</dbReference>
<keyword evidence="4 7" id="KW-0560">Oxidoreductase</keyword>
<reference evidence="8 9" key="1">
    <citation type="submission" date="2017-07" db="EMBL/GenBank/DDBJ databases">
        <title>Genome sequence of Streptomyces pluripotens MUSC 137T.</title>
        <authorList>
            <person name="Ser H.-L."/>
            <person name="Lee L.-H."/>
        </authorList>
    </citation>
    <scope>NUCLEOTIDE SEQUENCE [LARGE SCALE GENOMIC DNA]</scope>
    <source>
        <strain evidence="8 9">MUSC 137</strain>
    </source>
</reference>
<dbReference type="InterPro" id="IPR001128">
    <property type="entry name" value="Cyt_P450"/>
</dbReference>